<keyword evidence="3" id="KW-1185">Reference proteome</keyword>
<gene>
    <name evidence="2" type="ORF">ACH4GP_04205</name>
</gene>
<sequence length="103" mass="11255">MRKIIAMVLAVVACGASLTLTTASDAVAAGRSPQCVKVRKFFNRGHQRYVRLTNLCAGRAACYVIVLPHRPDPRGRLAKAATRDIRYGTTTAPRALYVKNTHC</sequence>
<protein>
    <recommendedName>
        <fullName evidence="4">Secreted protein</fullName>
    </recommendedName>
</protein>
<evidence type="ECO:0000313" key="2">
    <source>
        <dbReference type="EMBL" id="MFH8583588.1"/>
    </source>
</evidence>
<organism evidence="2 3">
    <name type="scientific">Streptomyces celluloflavus</name>
    <dbReference type="NCBI Taxonomy" id="58344"/>
    <lineage>
        <taxon>Bacteria</taxon>
        <taxon>Bacillati</taxon>
        <taxon>Actinomycetota</taxon>
        <taxon>Actinomycetes</taxon>
        <taxon>Kitasatosporales</taxon>
        <taxon>Streptomycetaceae</taxon>
        <taxon>Streptomyces</taxon>
    </lineage>
</organism>
<feature type="signal peptide" evidence="1">
    <location>
        <begin position="1"/>
        <end position="28"/>
    </location>
</feature>
<dbReference type="RefSeq" id="WP_094792608.1">
    <property type="nucleotide sequence ID" value="NZ_CP108413.1"/>
</dbReference>
<dbReference type="Proteomes" id="UP001610990">
    <property type="component" value="Unassembled WGS sequence"/>
</dbReference>
<dbReference type="EMBL" id="JBIRGH010000002">
    <property type="protein sequence ID" value="MFH8583588.1"/>
    <property type="molecule type" value="Genomic_DNA"/>
</dbReference>
<evidence type="ECO:0000313" key="3">
    <source>
        <dbReference type="Proteomes" id="UP001610990"/>
    </source>
</evidence>
<reference evidence="2 3" key="1">
    <citation type="submission" date="2024-10" db="EMBL/GenBank/DDBJ databases">
        <title>The Natural Products Discovery Center: Release of the First 8490 Sequenced Strains for Exploring Actinobacteria Biosynthetic Diversity.</title>
        <authorList>
            <person name="Kalkreuter E."/>
            <person name="Kautsar S.A."/>
            <person name="Yang D."/>
            <person name="Bader C.D."/>
            <person name="Teijaro C.N."/>
            <person name="Fluegel L."/>
            <person name="Davis C.M."/>
            <person name="Simpson J.R."/>
            <person name="Lauterbach L."/>
            <person name="Steele A.D."/>
            <person name="Gui C."/>
            <person name="Meng S."/>
            <person name="Li G."/>
            <person name="Viehrig K."/>
            <person name="Ye F."/>
            <person name="Su P."/>
            <person name="Kiefer A.F."/>
            <person name="Nichols A."/>
            <person name="Cepeda A.J."/>
            <person name="Yan W."/>
            <person name="Fan B."/>
            <person name="Jiang Y."/>
            <person name="Adhikari A."/>
            <person name="Zheng C.-J."/>
            <person name="Schuster L."/>
            <person name="Cowan T.M."/>
            <person name="Smanski M.J."/>
            <person name="Chevrette M.G."/>
            <person name="De Carvalho L.P.S."/>
            <person name="Shen B."/>
        </authorList>
    </citation>
    <scope>NUCLEOTIDE SEQUENCE [LARGE SCALE GENOMIC DNA]</scope>
    <source>
        <strain evidence="2 3">NPDC018013</strain>
    </source>
</reference>
<feature type="chain" id="PRO_5046559756" description="Secreted protein" evidence="1">
    <location>
        <begin position="29"/>
        <end position="103"/>
    </location>
</feature>
<name>A0ABW7R7Z9_9ACTN</name>
<proteinExistence type="predicted"/>
<evidence type="ECO:0008006" key="4">
    <source>
        <dbReference type="Google" id="ProtNLM"/>
    </source>
</evidence>
<evidence type="ECO:0000256" key="1">
    <source>
        <dbReference type="SAM" id="SignalP"/>
    </source>
</evidence>
<accession>A0ABW7R7Z9</accession>
<comment type="caution">
    <text evidence="2">The sequence shown here is derived from an EMBL/GenBank/DDBJ whole genome shotgun (WGS) entry which is preliminary data.</text>
</comment>
<keyword evidence="1" id="KW-0732">Signal</keyword>